<dbReference type="AlphaFoldDB" id="A0A1I7CQG3"/>
<dbReference type="OrthoDB" id="9984725at2"/>
<feature type="chain" id="PRO_5011699933" evidence="1">
    <location>
        <begin position="19"/>
        <end position="196"/>
    </location>
</feature>
<dbReference type="EMBL" id="FPBF01000005">
    <property type="protein sequence ID" value="SFU01663.1"/>
    <property type="molecule type" value="Genomic_DNA"/>
</dbReference>
<organism evidence="2 3">
    <name type="scientific">Algoriphagus locisalis</name>
    <dbReference type="NCBI Taxonomy" id="305507"/>
    <lineage>
        <taxon>Bacteria</taxon>
        <taxon>Pseudomonadati</taxon>
        <taxon>Bacteroidota</taxon>
        <taxon>Cytophagia</taxon>
        <taxon>Cytophagales</taxon>
        <taxon>Cyclobacteriaceae</taxon>
        <taxon>Algoriphagus</taxon>
    </lineage>
</organism>
<keyword evidence="1" id="KW-0732">Signal</keyword>
<sequence length="196" mass="21979">MRLICLLLCTLLPLLALSQSQEMEIANSICNKLSSLDLTEPTTVLNQKSISAMQQVYQGFQSKSADLIEGYRKKYPNKSDIEITKAIGQEVTALLMHECIAYQRITMFNAQPVPEISDAVTKVGKDFTLLLTSKGVIEELSQGLIDECIVQVMDQNSDLILKAYGNISSPKFMQEFQAYLMTESIPYIRWVASQLN</sequence>
<dbReference type="RefSeq" id="WP_139235921.1">
    <property type="nucleotide sequence ID" value="NZ_FPBF01000005.1"/>
</dbReference>
<dbReference type="Proteomes" id="UP000199673">
    <property type="component" value="Unassembled WGS sequence"/>
</dbReference>
<evidence type="ECO:0000313" key="3">
    <source>
        <dbReference type="Proteomes" id="UP000199673"/>
    </source>
</evidence>
<evidence type="ECO:0000313" key="2">
    <source>
        <dbReference type="EMBL" id="SFU01663.1"/>
    </source>
</evidence>
<reference evidence="3" key="1">
    <citation type="submission" date="2016-10" db="EMBL/GenBank/DDBJ databases">
        <authorList>
            <person name="Varghese N."/>
            <person name="Submissions S."/>
        </authorList>
    </citation>
    <scope>NUCLEOTIDE SEQUENCE [LARGE SCALE GENOMIC DNA]</scope>
    <source>
        <strain evidence="3">DSM 23445</strain>
    </source>
</reference>
<protein>
    <submittedName>
        <fullName evidence="2">Uncharacterized protein</fullName>
    </submittedName>
</protein>
<evidence type="ECO:0000256" key="1">
    <source>
        <dbReference type="SAM" id="SignalP"/>
    </source>
</evidence>
<keyword evidence="3" id="KW-1185">Reference proteome</keyword>
<feature type="signal peptide" evidence="1">
    <location>
        <begin position="1"/>
        <end position="18"/>
    </location>
</feature>
<name>A0A1I7CQG3_9BACT</name>
<gene>
    <name evidence="2" type="ORF">SAMN04489724_3315</name>
</gene>
<proteinExistence type="predicted"/>
<accession>A0A1I7CQG3</accession>